<sequence length="233" mass="25558">MVDTSKHHQSTEASGEPPDLSPPERDSWESTELSELPHGRQKHAHPSSPHALDPPGNTAPTGLLGRLTYSISKFWRRQVSVTVDHAACRDHLDCLYWSAEIQGRTAGYSAAVRISLERTFLAYLRTSLTFSMLGVLIAQLFRVQHAPKPNHLIGFYVLGKPLACLCQGAAIATLLIGVVRSWRHQNAIVRGKALAGGFDVIILGVGFFCIFLTFLALLTAVDITKEDMKSDNS</sequence>
<dbReference type="AlphaFoldDB" id="A0A8A3PRF5"/>
<organism evidence="8 9">
    <name type="scientific">Monilinia vaccinii-corymbosi</name>
    <dbReference type="NCBI Taxonomy" id="61207"/>
    <lineage>
        <taxon>Eukaryota</taxon>
        <taxon>Fungi</taxon>
        <taxon>Dikarya</taxon>
        <taxon>Ascomycota</taxon>
        <taxon>Pezizomycotina</taxon>
        <taxon>Leotiomycetes</taxon>
        <taxon>Helotiales</taxon>
        <taxon>Sclerotiniaceae</taxon>
        <taxon>Monilinia</taxon>
    </lineage>
</organism>
<feature type="compositionally biased region" description="Basic and acidic residues" evidence="5">
    <location>
        <begin position="1"/>
        <end position="10"/>
    </location>
</feature>
<gene>
    <name evidence="8" type="ORF">DSL72_008562</name>
</gene>
<proteinExistence type="predicted"/>
<dbReference type="GO" id="GO:0012505">
    <property type="term" value="C:endomembrane system"/>
    <property type="evidence" value="ECO:0007669"/>
    <property type="project" value="UniProtKB-SubCell"/>
</dbReference>
<evidence type="ECO:0000259" key="7">
    <source>
        <dbReference type="Pfam" id="PF02656"/>
    </source>
</evidence>
<keyword evidence="3 6" id="KW-1133">Transmembrane helix</keyword>
<dbReference type="EMBL" id="CP063413">
    <property type="protein sequence ID" value="QSZ37464.1"/>
    <property type="molecule type" value="Genomic_DNA"/>
</dbReference>
<keyword evidence="9" id="KW-1185">Reference proteome</keyword>
<comment type="subcellular location">
    <subcellularLocation>
        <location evidence="1">Endomembrane system</location>
        <topology evidence="1">Multi-pass membrane protein</topology>
    </subcellularLocation>
</comment>
<evidence type="ECO:0000256" key="5">
    <source>
        <dbReference type="SAM" id="MobiDB-lite"/>
    </source>
</evidence>
<dbReference type="OrthoDB" id="199599at2759"/>
<feature type="region of interest" description="Disordered" evidence="5">
    <location>
        <begin position="1"/>
        <end position="59"/>
    </location>
</feature>
<evidence type="ECO:0000313" key="8">
    <source>
        <dbReference type="EMBL" id="QSZ37464.1"/>
    </source>
</evidence>
<evidence type="ECO:0000256" key="4">
    <source>
        <dbReference type="ARBA" id="ARBA00023136"/>
    </source>
</evidence>
<dbReference type="PANTHER" id="PTHR34187">
    <property type="entry name" value="FGR18P"/>
    <property type="match status" value="1"/>
</dbReference>
<accession>A0A8A3PRF5</accession>
<name>A0A8A3PRF5_9HELO</name>
<evidence type="ECO:0000256" key="2">
    <source>
        <dbReference type="ARBA" id="ARBA00022692"/>
    </source>
</evidence>
<keyword evidence="4 6" id="KW-0472">Membrane</keyword>
<feature type="transmembrane region" description="Helical" evidence="6">
    <location>
        <begin position="153"/>
        <end position="179"/>
    </location>
</feature>
<feature type="transmembrane region" description="Helical" evidence="6">
    <location>
        <begin position="200"/>
        <end position="221"/>
    </location>
</feature>
<evidence type="ECO:0000313" key="9">
    <source>
        <dbReference type="Proteomes" id="UP000672032"/>
    </source>
</evidence>
<evidence type="ECO:0000256" key="1">
    <source>
        <dbReference type="ARBA" id="ARBA00004127"/>
    </source>
</evidence>
<reference evidence="8" key="1">
    <citation type="submission" date="2020-10" db="EMBL/GenBank/DDBJ databases">
        <title>Genome Sequence of Monilinia vaccinii-corymbosi Sheds Light on Mummy Berry Disease Infection of Blueberry and Mating Type.</title>
        <authorList>
            <person name="Yow A.G."/>
            <person name="Zhang Y."/>
            <person name="Bansal K."/>
            <person name="Eacker S.M."/>
            <person name="Sullivan S."/>
            <person name="Liachko I."/>
            <person name="Cubeta M.A."/>
            <person name="Rollins J.A."/>
            <person name="Ashrafi H."/>
        </authorList>
    </citation>
    <scope>NUCLEOTIDE SEQUENCE</scope>
    <source>
        <strain evidence="8">RL-1</strain>
    </source>
</reference>
<dbReference type="InterPro" id="IPR003807">
    <property type="entry name" value="DUF202"/>
</dbReference>
<evidence type="ECO:0000256" key="6">
    <source>
        <dbReference type="SAM" id="Phobius"/>
    </source>
</evidence>
<feature type="transmembrane region" description="Helical" evidence="6">
    <location>
        <begin position="122"/>
        <end position="141"/>
    </location>
</feature>
<keyword evidence="2 6" id="KW-0812">Transmembrane</keyword>
<dbReference type="PANTHER" id="PTHR34187:SF1">
    <property type="entry name" value="DUF202 DOMAIN-CONTAINING PROTEIN"/>
    <property type="match status" value="1"/>
</dbReference>
<evidence type="ECO:0000256" key="3">
    <source>
        <dbReference type="ARBA" id="ARBA00022989"/>
    </source>
</evidence>
<dbReference type="Pfam" id="PF02656">
    <property type="entry name" value="DUF202"/>
    <property type="match status" value="1"/>
</dbReference>
<dbReference type="Proteomes" id="UP000672032">
    <property type="component" value="Chromosome 9"/>
</dbReference>
<protein>
    <recommendedName>
        <fullName evidence="7">DUF202 domain-containing protein</fullName>
    </recommendedName>
</protein>
<feature type="domain" description="DUF202" evidence="7">
    <location>
        <begin position="115"/>
        <end position="186"/>
    </location>
</feature>
<dbReference type="InterPro" id="IPR052053">
    <property type="entry name" value="IM_YidH-like"/>
</dbReference>